<protein>
    <submittedName>
        <fullName evidence="2">Uncharacterized protein</fullName>
    </submittedName>
</protein>
<sequence>MTSGWWLLIAVENMAYAMLELHGSSAASLGLASDAATGGAGLFYVTTMDLNIFVVLTEQPRHPACQIPQFMEEPSGDLKLAIWGLQMC</sequence>
<accession>A0A4Z1J6U6</accession>
<proteinExistence type="predicted"/>
<comment type="caution">
    <text evidence="2">The sequence shown here is derived from an EMBL/GenBank/DDBJ whole genome shotgun (WGS) entry which is preliminary data.</text>
</comment>
<gene>
    <name evidence="2" type="ORF">BOTNAR_0086g00270</name>
</gene>
<name>A0A4Z1J6U6_9HELO</name>
<evidence type="ECO:0000313" key="2">
    <source>
        <dbReference type="EMBL" id="TGO64587.1"/>
    </source>
</evidence>
<feature type="signal peptide" evidence="1">
    <location>
        <begin position="1"/>
        <end position="17"/>
    </location>
</feature>
<organism evidence="2 3">
    <name type="scientific">Botryotinia narcissicola</name>
    <dbReference type="NCBI Taxonomy" id="278944"/>
    <lineage>
        <taxon>Eukaryota</taxon>
        <taxon>Fungi</taxon>
        <taxon>Dikarya</taxon>
        <taxon>Ascomycota</taxon>
        <taxon>Pezizomycotina</taxon>
        <taxon>Leotiomycetes</taxon>
        <taxon>Helotiales</taxon>
        <taxon>Sclerotiniaceae</taxon>
        <taxon>Botryotinia</taxon>
    </lineage>
</organism>
<dbReference type="AlphaFoldDB" id="A0A4Z1J6U6"/>
<dbReference type="EMBL" id="PQXJ01000086">
    <property type="protein sequence ID" value="TGO64587.1"/>
    <property type="molecule type" value="Genomic_DNA"/>
</dbReference>
<reference evidence="2 3" key="1">
    <citation type="submission" date="2017-12" db="EMBL/GenBank/DDBJ databases">
        <title>Comparative genomics of Botrytis spp.</title>
        <authorList>
            <person name="Valero-Jimenez C.A."/>
            <person name="Tapia P."/>
            <person name="Veloso J."/>
            <person name="Silva-Moreno E."/>
            <person name="Staats M."/>
            <person name="Valdes J.H."/>
            <person name="Van Kan J.A.L."/>
        </authorList>
    </citation>
    <scope>NUCLEOTIDE SEQUENCE [LARGE SCALE GENOMIC DNA]</scope>
    <source>
        <strain evidence="2 3">MUCL2120</strain>
    </source>
</reference>
<feature type="chain" id="PRO_5021344385" evidence="1">
    <location>
        <begin position="18"/>
        <end position="88"/>
    </location>
</feature>
<dbReference type="Proteomes" id="UP000297452">
    <property type="component" value="Unassembled WGS sequence"/>
</dbReference>
<evidence type="ECO:0000256" key="1">
    <source>
        <dbReference type="SAM" id="SignalP"/>
    </source>
</evidence>
<evidence type="ECO:0000313" key="3">
    <source>
        <dbReference type="Proteomes" id="UP000297452"/>
    </source>
</evidence>
<keyword evidence="1" id="KW-0732">Signal</keyword>
<keyword evidence="3" id="KW-1185">Reference proteome</keyword>